<dbReference type="Proteomes" id="UP000501690">
    <property type="component" value="Linkage Group LG10"/>
</dbReference>
<dbReference type="Gene3D" id="1.20.5.1500">
    <property type="match status" value="1"/>
</dbReference>
<dbReference type="Pfam" id="PF00956">
    <property type="entry name" value="NAP"/>
    <property type="match status" value="1"/>
</dbReference>
<reference evidence="5 6" key="1">
    <citation type="submission" date="2019-04" db="EMBL/GenBank/DDBJ databases">
        <title>An improved genome assembly and genetic linkage map for asparagus bean, Vigna unguiculata ssp. sesquipedialis.</title>
        <authorList>
            <person name="Xia Q."/>
            <person name="Zhang R."/>
            <person name="Dong Y."/>
        </authorList>
    </citation>
    <scope>NUCLEOTIDE SEQUENCE [LARGE SCALE GENOMIC DNA]</scope>
    <source>
        <tissue evidence="5">Leaf</tissue>
    </source>
</reference>
<evidence type="ECO:0000313" key="6">
    <source>
        <dbReference type="Proteomes" id="UP000501690"/>
    </source>
</evidence>
<dbReference type="AlphaFoldDB" id="A0A4D6N8C4"/>
<dbReference type="InterPro" id="IPR037231">
    <property type="entry name" value="NAP-like_sf"/>
</dbReference>
<dbReference type="GO" id="GO:0000724">
    <property type="term" value="P:double-strand break repair via homologous recombination"/>
    <property type="evidence" value="ECO:0007669"/>
    <property type="project" value="UniProtKB-ARBA"/>
</dbReference>
<evidence type="ECO:0000256" key="2">
    <source>
        <dbReference type="ARBA" id="ARBA00023186"/>
    </source>
</evidence>
<sequence>MSDSSNSLPHSGVPAPDDDRTDTTNDDSQLSFREFLRTFMDLLFPNVLKRVEYLKELQKQFDKLQAEYFVEQSLLRAKYEELYEEFYQKRYEIVNGIKDVENTDEADKFMEVKGIPKFWLAVMKSNEKLGELITKDDEGALEYLKDIKSCRIDHFKGFKLEFFFSRNPYFKNSVLEKTYTIDKAGPVFIKAKGTEIEWRPRKCLTSKIEEIQKDYELGCVIRDQIIPQAVSWFAGSFTDTTLFVL</sequence>
<name>A0A4D6N8C4_VIGUN</name>
<dbReference type="InterPro" id="IPR002164">
    <property type="entry name" value="NAP_family"/>
</dbReference>
<protein>
    <submittedName>
        <fullName evidence="5">Nucleosome assembly protein 1-like 1</fullName>
    </submittedName>
</protein>
<dbReference type="SUPFAM" id="SSF143113">
    <property type="entry name" value="NAP-like"/>
    <property type="match status" value="1"/>
</dbReference>
<keyword evidence="6" id="KW-1185">Reference proteome</keyword>
<evidence type="ECO:0000256" key="3">
    <source>
        <dbReference type="RuleBase" id="RU003876"/>
    </source>
</evidence>
<proteinExistence type="inferred from homology"/>
<dbReference type="GO" id="GO:0042393">
    <property type="term" value="F:histone binding"/>
    <property type="evidence" value="ECO:0007669"/>
    <property type="project" value="UniProtKB-ARBA"/>
</dbReference>
<organism evidence="5 6">
    <name type="scientific">Vigna unguiculata</name>
    <name type="common">Cowpea</name>
    <dbReference type="NCBI Taxonomy" id="3917"/>
    <lineage>
        <taxon>Eukaryota</taxon>
        <taxon>Viridiplantae</taxon>
        <taxon>Streptophyta</taxon>
        <taxon>Embryophyta</taxon>
        <taxon>Tracheophyta</taxon>
        <taxon>Spermatophyta</taxon>
        <taxon>Magnoliopsida</taxon>
        <taxon>eudicotyledons</taxon>
        <taxon>Gunneridae</taxon>
        <taxon>Pentapetalae</taxon>
        <taxon>rosids</taxon>
        <taxon>fabids</taxon>
        <taxon>Fabales</taxon>
        <taxon>Fabaceae</taxon>
        <taxon>Papilionoideae</taxon>
        <taxon>50 kb inversion clade</taxon>
        <taxon>NPAAA clade</taxon>
        <taxon>indigoferoid/millettioid clade</taxon>
        <taxon>Phaseoleae</taxon>
        <taxon>Vigna</taxon>
    </lineage>
</organism>
<evidence type="ECO:0000256" key="4">
    <source>
        <dbReference type="SAM" id="MobiDB-lite"/>
    </source>
</evidence>
<accession>A0A4D6N8C4</accession>
<keyword evidence="2" id="KW-0143">Chaperone</keyword>
<feature type="region of interest" description="Disordered" evidence="4">
    <location>
        <begin position="1"/>
        <end position="26"/>
    </location>
</feature>
<dbReference type="EMBL" id="CP039354">
    <property type="protein sequence ID" value="QCE09064.1"/>
    <property type="molecule type" value="Genomic_DNA"/>
</dbReference>
<dbReference type="GO" id="GO:0006334">
    <property type="term" value="P:nucleosome assembly"/>
    <property type="evidence" value="ECO:0007669"/>
    <property type="project" value="InterPro"/>
</dbReference>
<comment type="similarity">
    <text evidence="1 3">Belongs to the nucleosome assembly protein (NAP) family.</text>
</comment>
<evidence type="ECO:0000313" key="5">
    <source>
        <dbReference type="EMBL" id="QCE09064.1"/>
    </source>
</evidence>
<dbReference type="GO" id="GO:0005634">
    <property type="term" value="C:nucleus"/>
    <property type="evidence" value="ECO:0007669"/>
    <property type="project" value="InterPro"/>
</dbReference>
<evidence type="ECO:0000256" key="1">
    <source>
        <dbReference type="ARBA" id="ARBA00009947"/>
    </source>
</evidence>
<gene>
    <name evidence="5" type="ORF">DEO72_LG10g283</name>
</gene>
<dbReference type="PANTHER" id="PTHR11875">
    <property type="entry name" value="TESTIS-SPECIFIC Y-ENCODED PROTEIN"/>
    <property type="match status" value="1"/>
</dbReference>
<dbReference type="Gene3D" id="3.30.1120.90">
    <property type="entry name" value="Nucleosome assembly protein"/>
    <property type="match status" value="1"/>
</dbReference>